<dbReference type="GO" id="GO:0004181">
    <property type="term" value="F:metallocarboxypeptidase activity"/>
    <property type="evidence" value="ECO:0007669"/>
    <property type="project" value="InterPro"/>
</dbReference>
<dbReference type="Gene3D" id="3.40.630.10">
    <property type="entry name" value="Zn peptidases"/>
    <property type="match status" value="1"/>
</dbReference>
<evidence type="ECO:0000256" key="4">
    <source>
        <dbReference type="ARBA" id="ARBA00022670"/>
    </source>
</evidence>
<feature type="active site" description="Proton donor/acceptor" evidence="9">
    <location>
        <position position="262"/>
    </location>
</feature>
<dbReference type="InterPro" id="IPR057247">
    <property type="entry name" value="CARBOXYPEPT_ZN_2"/>
</dbReference>
<evidence type="ECO:0000256" key="6">
    <source>
        <dbReference type="ARBA" id="ARBA00022801"/>
    </source>
</evidence>
<dbReference type="PROSITE" id="PS52035">
    <property type="entry name" value="PEPTIDASE_M14"/>
    <property type="match status" value="1"/>
</dbReference>
<dbReference type="Pfam" id="PF13620">
    <property type="entry name" value="CarboxypepD_reg"/>
    <property type="match status" value="1"/>
</dbReference>
<dbReference type="InterPro" id="IPR050753">
    <property type="entry name" value="Peptidase_M14_domain"/>
</dbReference>
<evidence type="ECO:0000256" key="3">
    <source>
        <dbReference type="ARBA" id="ARBA00022645"/>
    </source>
</evidence>
<dbReference type="SMART" id="SM00631">
    <property type="entry name" value="Zn_pept"/>
    <property type="match status" value="1"/>
</dbReference>
<dbReference type="Pfam" id="PF00246">
    <property type="entry name" value="Peptidase_M14"/>
    <property type="match status" value="1"/>
</dbReference>
<dbReference type="FunFam" id="3.40.630.10:FF:000020">
    <property type="entry name" value="Carboxypeptidase D"/>
    <property type="match status" value="1"/>
</dbReference>
<sequence length="386" mass="44309">METIMRTFSQTYPKLCHLYSIGKSVQGRNLWVLLITKNANVDDDQLLKPNVKYVANMHGNEAVGRELLLHLMEYLLVNYDIDPFVHNLLDNTRIHLMPSMNPDGFESSREGQCIGGNGRFNMRGIDLNRNFPDKFSARMEKEQEEVTAIRRWLEQIPFVLSANLHGGALVASYPYDNTPVNMLSRWKLSYEPSLTPDNDVFKHLAETYSFNHLTMHQGKPCPDGSMESFPNGTTNGAKWYPFSGGMQDYNYVHGSCMEITLELSCCKYPTHTQLPEYWRQNRNALLTYMNEVHRGVRGIITDSNTGIPICDAKLKIKGRGDITFKSTKRGEFWRILLPGSYTLQINANGYQPMEKSFRINNDGQITYVNIELTPYGQQQQQQQQQL</sequence>
<dbReference type="PROSITE" id="PS00132">
    <property type="entry name" value="CARBOXYPEPT_ZN_1"/>
    <property type="match status" value="1"/>
</dbReference>
<dbReference type="GO" id="GO:0005615">
    <property type="term" value="C:extracellular space"/>
    <property type="evidence" value="ECO:0007669"/>
    <property type="project" value="TreeGrafter"/>
</dbReference>
<evidence type="ECO:0000256" key="2">
    <source>
        <dbReference type="ARBA" id="ARBA00005988"/>
    </source>
</evidence>
<comment type="similarity">
    <text evidence="2 9">Belongs to the peptidase M14 family.</text>
</comment>
<evidence type="ECO:0000256" key="1">
    <source>
        <dbReference type="ARBA" id="ARBA00001947"/>
    </source>
</evidence>
<accession>A0A1Y3BRS1</accession>
<protein>
    <submittedName>
        <fullName evidence="11">Carboxypeptidase M-like protein</fullName>
    </submittedName>
</protein>
<evidence type="ECO:0000256" key="5">
    <source>
        <dbReference type="ARBA" id="ARBA00022723"/>
    </source>
</evidence>
<comment type="cofactor">
    <cofactor evidence="1">
        <name>Zn(2+)</name>
        <dbReference type="ChEBI" id="CHEBI:29105"/>
    </cofactor>
</comment>
<dbReference type="PANTHER" id="PTHR11532">
    <property type="entry name" value="PROTEASE M14 CARBOXYPEPTIDASE"/>
    <property type="match status" value="1"/>
</dbReference>
<dbReference type="GO" id="GO:0016485">
    <property type="term" value="P:protein processing"/>
    <property type="evidence" value="ECO:0007669"/>
    <property type="project" value="TreeGrafter"/>
</dbReference>
<dbReference type="PANTHER" id="PTHR11532:SF84">
    <property type="entry name" value="CARBOXYPEPTIDASE M"/>
    <property type="match status" value="1"/>
</dbReference>
<evidence type="ECO:0000256" key="9">
    <source>
        <dbReference type="PROSITE-ProRule" id="PRU01379"/>
    </source>
</evidence>
<dbReference type="SUPFAM" id="SSF53187">
    <property type="entry name" value="Zn-dependent exopeptidases"/>
    <property type="match status" value="1"/>
</dbReference>
<dbReference type="CDD" id="cd11308">
    <property type="entry name" value="Peptidase_M14NE-CP-C_like"/>
    <property type="match status" value="1"/>
</dbReference>
<gene>
    <name evidence="11" type="ORF">BLA29_003647</name>
</gene>
<keyword evidence="4" id="KW-0645">Protease</keyword>
<dbReference type="GO" id="GO:0006518">
    <property type="term" value="P:peptide metabolic process"/>
    <property type="evidence" value="ECO:0007669"/>
    <property type="project" value="TreeGrafter"/>
</dbReference>
<comment type="caution">
    <text evidence="11">The sequence shown here is derived from an EMBL/GenBank/DDBJ whole genome shotgun (WGS) entry which is preliminary data.</text>
</comment>
<dbReference type="AlphaFoldDB" id="A0A1Y3BRS1"/>
<keyword evidence="12" id="KW-1185">Reference proteome</keyword>
<evidence type="ECO:0000256" key="8">
    <source>
        <dbReference type="ARBA" id="ARBA00023180"/>
    </source>
</evidence>
<dbReference type="InterPro" id="IPR008969">
    <property type="entry name" value="CarboxyPept-like_regulatory"/>
</dbReference>
<evidence type="ECO:0000313" key="11">
    <source>
        <dbReference type="EMBL" id="OTF82734.1"/>
    </source>
</evidence>
<keyword evidence="8" id="KW-0325">Glycoprotein</keyword>
<dbReference type="Proteomes" id="UP000194236">
    <property type="component" value="Unassembled WGS sequence"/>
</dbReference>
<dbReference type="GO" id="GO:0008270">
    <property type="term" value="F:zinc ion binding"/>
    <property type="evidence" value="ECO:0007669"/>
    <property type="project" value="InterPro"/>
</dbReference>
<evidence type="ECO:0000259" key="10">
    <source>
        <dbReference type="PROSITE" id="PS52035"/>
    </source>
</evidence>
<dbReference type="EMBL" id="MUJZ01006971">
    <property type="protein sequence ID" value="OTF82734.1"/>
    <property type="molecule type" value="Genomic_DNA"/>
</dbReference>
<organism evidence="11 12">
    <name type="scientific">Euroglyphus maynei</name>
    <name type="common">Mayne's house dust mite</name>
    <dbReference type="NCBI Taxonomy" id="6958"/>
    <lineage>
        <taxon>Eukaryota</taxon>
        <taxon>Metazoa</taxon>
        <taxon>Ecdysozoa</taxon>
        <taxon>Arthropoda</taxon>
        <taxon>Chelicerata</taxon>
        <taxon>Arachnida</taxon>
        <taxon>Acari</taxon>
        <taxon>Acariformes</taxon>
        <taxon>Sarcoptiformes</taxon>
        <taxon>Astigmata</taxon>
        <taxon>Psoroptidia</taxon>
        <taxon>Analgoidea</taxon>
        <taxon>Pyroglyphidae</taxon>
        <taxon>Pyroglyphinae</taxon>
        <taxon>Euroglyphus</taxon>
    </lineage>
</organism>
<feature type="domain" description="Peptidase M14" evidence="10">
    <location>
        <begin position="1"/>
        <end position="292"/>
    </location>
</feature>
<dbReference type="InterPro" id="IPR000834">
    <property type="entry name" value="Peptidase_M14"/>
</dbReference>
<dbReference type="Gene3D" id="2.60.40.1120">
    <property type="entry name" value="Carboxypeptidase-like, regulatory domain"/>
    <property type="match status" value="1"/>
</dbReference>
<dbReference type="InterPro" id="IPR057246">
    <property type="entry name" value="CARBOXYPEPT_ZN_1"/>
</dbReference>
<proteinExistence type="inferred from homology"/>
<dbReference type="PROSITE" id="PS00133">
    <property type="entry name" value="CARBOXYPEPT_ZN_2"/>
    <property type="match status" value="1"/>
</dbReference>
<reference evidence="11 12" key="1">
    <citation type="submission" date="2017-03" db="EMBL/GenBank/DDBJ databases">
        <title>Genome Survey of Euroglyphus maynei.</title>
        <authorList>
            <person name="Arlian L.G."/>
            <person name="Morgan M.S."/>
            <person name="Rider S.D."/>
        </authorList>
    </citation>
    <scope>NUCLEOTIDE SEQUENCE [LARGE SCALE GENOMIC DNA]</scope>
    <source>
        <strain evidence="11">Arlian Lab</strain>
        <tissue evidence="11">Whole body</tissue>
    </source>
</reference>
<keyword evidence="6" id="KW-0378">Hydrolase</keyword>
<dbReference type="SUPFAM" id="SSF49464">
    <property type="entry name" value="Carboxypeptidase regulatory domain-like"/>
    <property type="match status" value="1"/>
</dbReference>
<evidence type="ECO:0000313" key="12">
    <source>
        <dbReference type="Proteomes" id="UP000194236"/>
    </source>
</evidence>
<dbReference type="PRINTS" id="PR00765">
    <property type="entry name" value="CRBOXYPTASEA"/>
</dbReference>
<keyword evidence="3 11" id="KW-0121">Carboxypeptidase</keyword>
<name>A0A1Y3BRS1_EURMA</name>
<dbReference type="OrthoDB" id="10249045at2759"/>
<evidence type="ECO:0000256" key="7">
    <source>
        <dbReference type="ARBA" id="ARBA00022833"/>
    </source>
</evidence>
<keyword evidence="5" id="KW-0479">Metal-binding</keyword>
<keyword evidence="7" id="KW-0862">Zinc</keyword>
<dbReference type="CDD" id="cd03858">
    <property type="entry name" value="M14_CP_N-E_like"/>
    <property type="match status" value="1"/>
</dbReference>